<dbReference type="AlphaFoldDB" id="A0AAD5F2Z5"/>
<dbReference type="EMBL" id="JAJFAZ020000001">
    <property type="protein sequence ID" value="KAI5351391.1"/>
    <property type="molecule type" value="Genomic_DNA"/>
</dbReference>
<evidence type="ECO:0000313" key="2">
    <source>
        <dbReference type="Proteomes" id="UP001054821"/>
    </source>
</evidence>
<evidence type="ECO:0000313" key="1">
    <source>
        <dbReference type="EMBL" id="KAI5351391.1"/>
    </source>
</evidence>
<reference evidence="1 2" key="1">
    <citation type="journal article" date="2022" name="G3 (Bethesda)">
        <title>Whole-genome sequence and methylome profiling of the almond [Prunus dulcis (Mill.) D.A. Webb] cultivar 'Nonpareil'.</title>
        <authorList>
            <person name="D'Amico-Willman K.M."/>
            <person name="Ouma W.Z."/>
            <person name="Meulia T."/>
            <person name="Sideli G.M."/>
            <person name="Gradziel T.M."/>
            <person name="Fresnedo-Ramirez J."/>
        </authorList>
    </citation>
    <scope>NUCLEOTIDE SEQUENCE [LARGE SCALE GENOMIC DNA]</scope>
    <source>
        <strain evidence="1">Clone GOH B32 T37-40</strain>
    </source>
</reference>
<name>A0AAD5F2Z5_PRUDU</name>
<proteinExistence type="predicted"/>
<accession>A0AAD5F2Z5</accession>
<organism evidence="1 2">
    <name type="scientific">Prunus dulcis</name>
    <name type="common">Almond</name>
    <name type="synonym">Amygdalus dulcis</name>
    <dbReference type="NCBI Taxonomy" id="3755"/>
    <lineage>
        <taxon>Eukaryota</taxon>
        <taxon>Viridiplantae</taxon>
        <taxon>Streptophyta</taxon>
        <taxon>Embryophyta</taxon>
        <taxon>Tracheophyta</taxon>
        <taxon>Spermatophyta</taxon>
        <taxon>Magnoliopsida</taxon>
        <taxon>eudicotyledons</taxon>
        <taxon>Gunneridae</taxon>
        <taxon>Pentapetalae</taxon>
        <taxon>rosids</taxon>
        <taxon>fabids</taxon>
        <taxon>Rosales</taxon>
        <taxon>Rosaceae</taxon>
        <taxon>Amygdaloideae</taxon>
        <taxon>Amygdaleae</taxon>
        <taxon>Prunus</taxon>
    </lineage>
</organism>
<comment type="caution">
    <text evidence="1">The sequence shown here is derived from an EMBL/GenBank/DDBJ whole genome shotgun (WGS) entry which is preliminary data.</text>
</comment>
<sequence length="186" mass="20877">MSYQVNGLLHEWPWTVLRMVFLSWQARDRLIALASIKSSSILLGVLAHGRPEIVYVKNLLDKRSAPTVISTFVVVYFEENLEHLRVFDASKMRAGVRSANKRVAFHVVSCSLLFDFPSLELVLGCSTGIEPLNRVSSADPKRASASACWFSTRGICWMVKVGNAFNNSRTLSRYKIILGCFAMYSP</sequence>
<dbReference type="Proteomes" id="UP001054821">
    <property type="component" value="Chromosome 1"/>
</dbReference>
<gene>
    <name evidence="1" type="ORF">L3X38_004282</name>
</gene>
<keyword evidence="2" id="KW-1185">Reference proteome</keyword>
<protein>
    <submittedName>
        <fullName evidence="1">Uncharacterized protein</fullName>
    </submittedName>
</protein>